<keyword evidence="3" id="KW-1185">Reference proteome</keyword>
<dbReference type="AlphaFoldDB" id="A0A8J3VEL7"/>
<accession>A0A8J3VEL7</accession>
<dbReference type="Proteomes" id="UP000612899">
    <property type="component" value="Unassembled WGS sequence"/>
</dbReference>
<dbReference type="PANTHER" id="PTHR12366">
    <property type="entry name" value="ASPARTYL/ASPARAGINYL BETA-HYDROXYLASE"/>
    <property type="match status" value="1"/>
</dbReference>
<dbReference type="PANTHER" id="PTHR12366:SF32">
    <property type="entry name" value="ASPARTATE BETA-HYDROXYLASE ISOFORM X1"/>
    <property type="match status" value="1"/>
</dbReference>
<dbReference type="GO" id="GO:0062101">
    <property type="term" value="F:peptidyl-aspartic acid 3-dioxygenase activity"/>
    <property type="evidence" value="ECO:0007669"/>
    <property type="project" value="InterPro"/>
</dbReference>
<proteinExistence type="predicted"/>
<evidence type="ECO:0000313" key="3">
    <source>
        <dbReference type="Proteomes" id="UP000612899"/>
    </source>
</evidence>
<dbReference type="SUPFAM" id="SSF51197">
    <property type="entry name" value="Clavaminate synthase-like"/>
    <property type="match status" value="1"/>
</dbReference>
<dbReference type="Pfam" id="PF05118">
    <property type="entry name" value="Asp_Arg_Hydrox"/>
    <property type="match status" value="1"/>
</dbReference>
<dbReference type="InterPro" id="IPR007803">
    <property type="entry name" value="Asp/Arg/Pro-Hydrxlase"/>
</dbReference>
<feature type="domain" description="Aspartyl/asparaginy/proline hydroxylase" evidence="1">
    <location>
        <begin position="102"/>
        <end position="217"/>
    </location>
</feature>
<dbReference type="Gene3D" id="2.60.120.330">
    <property type="entry name" value="B-lactam Antibiotic, Isopenicillin N Synthase, Chain"/>
    <property type="match status" value="1"/>
</dbReference>
<comment type="caution">
    <text evidence="2">The sequence shown here is derived from an EMBL/GenBank/DDBJ whole genome shotgun (WGS) entry which is preliminary data.</text>
</comment>
<dbReference type="RefSeq" id="WP_203907340.1">
    <property type="nucleotide sequence ID" value="NZ_BONY01000007.1"/>
</dbReference>
<evidence type="ECO:0000313" key="2">
    <source>
        <dbReference type="EMBL" id="GIH03432.1"/>
    </source>
</evidence>
<reference evidence="2" key="1">
    <citation type="submission" date="2021-01" db="EMBL/GenBank/DDBJ databases">
        <title>Whole genome shotgun sequence of Rhizocola hellebori NBRC 109834.</title>
        <authorList>
            <person name="Komaki H."/>
            <person name="Tamura T."/>
        </authorList>
    </citation>
    <scope>NUCLEOTIDE SEQUENCE</scope>
    <source>
        <strain evidence="2">NBRC 109834</strain>
    </source>
</reference>
<evidence type="ECO:0000259" key="1">
    <source>
        <dbReference type="Pfam" id="PF05118"/>
    </source>
</evidence>
<sequence>MTEQLESGGHRYLEQVARGILCDLIDTWHAAGEPERAAECAKLAVAQGVWQHAAQRPRDLIAGLSAKPLHDPVGFWFTALIEERFPEIRAEILAAVGSVEACLFGEGRWREDECAGLLVTRAVLAQIPEITTFNPGTIAISRFRPGTRVVPQCGATNAILRVYLPISGIEGAWMRVAQEVVRWEEGRCVVLDDSFEREVKHEGTEDFVALVLELVHPDLDPAHRARLLNHRLTPEERIAALMRERGLEAVSYHDGEVTLHPGEEMRQLVFQYMRAAGVSGVEVDGDRVRWWQATTESA</sequence>
<gene>
    <name evidence="2" type="ORF">Rhe02_14990</name>
</gene>
<dbReference type="InterPro" id="IPR039038">
    <property type="entry name" value="ASPH"/>
</dbReference>
<protein>
    <recommendedName>
        <fullName evidence="1">Aspartyl/asparaginy/proline hydroxylase domain-containing protein</fullName>
    </recommendedName>
</protein>
<name>A0A8J3VEL7_9ACTN</name>
<dbReference type="EMBL" id="BONY01000007">
    <property type="protein sequence ID" value="GIH03432.1"/>
    <property type="molecule type" value="Genomic_DNA"/>
</dbReference>
<organism evidence="2 3">
    <name type="scientific">Rhizocola hellebori</name>
    <dbReference type="NCBI Taxonomy" id="1392758"/>
    <lineage>
        <taxon>Bacteria</taxon>
        <taxon>Bacillati</taxon>
        <taxon>Actinomycetota</taxon>
        <taxon>Actinomycetes</taxon>
        <taxon>Micromonosporales</taxon>
        <taxon>Micromonosporaceae</taxon>
        <taxon>Rhizocola</taxon>
    </lineage>
</organism>
<dbReference type="InterPro" id="IPR027443">
    <property type="entry name" value="IPNS-like_sf"/>
</dbReference>